<evidence type="ECO:0000313" key="1">
    <source>
        <dbReference type="EMBL" id="QFF98811.1"/>
    </source>
</evidence>
<accession>A0A5J6SLL8</accession>
<dbReference type="Proteomes" id="UP000325517">
    <property type="component" value="Chromosome"/>
</dbReference>
<dbReference type="AlphaFoldDB" id="A0A5J6SLL8"/>
<sequence length="155" mass="18619">MVNASEKFMMEPAEKGKELLKTYAFENPEIIRSKHSYEKDYYLPLNLGNRKIIIHYTHRRNLYIDNCLDRFALLENHEIRVTEKKNLYRLKGVENITRLNRYPVSSLGIESFSYLIQNSKHLADGYCLFRLDSSEVFYKYLYKLYLNNKDLFISR</sequence>
<dbReference type="EMBL" id="CP031223">
    <property type="protein sequence ID" value="QFF98811.1"/>
    <property type="molecule type" value="Genomic_DNA"/>
</dbReference>
<organism evidence="1 2">
    <name type="scientific">Psychrobacillus glaciei</name>
    <dbReference type="NCBI Taxonomy" id="2283160"/>
    <lineage>
        <taxon>Bacteria</taxon>
        <taxon>Bacillati</taxon>
        <taxon>Bacillota</taxon>
        <taxon>Bacilli</taxon>
        <taxon>Bacillales</taxon>
        <taxon>Bacillaceae</taxon>
        <taxon>Psychrobacillus</taxon>
    </lineage>
</organism>
<reference evidence="1 2" key="1">
    <citation type="submission" date="2018-07" db="EMBL/GenBank/DDBJ databases">
        <title>Complete genome sequence of Psychrobacillus sp. PB01, isolated from iceberg, and comparative genome analysis of Psychrobacillus strains.</title>
        <authorList>
            <person name="Lee P.C."/>
        </authorList>
    </citation>
    <scope>NUCLEOTIDE SEQUENCE [LARGE SCALE GENOMIC DNA]</scope>
    <source>
        <strain evidence="1 2">PB01</strain>
    </source>
</reference>
<proteinExistence type="predicted"/>
<gene>
    <name evidence="1" type="ORF">PB01_08175</name>
</gene>
<protein>
    <submittedName>
        <fullName evidence="1">Uncharacterized protein</fullName>
    </submittedName>
</protein>
<keyword evidence="2" id="KW-1185">Reference proteome</keyword>
<name>A0A5J6SLL8_9BACI</name>
<dbReference type="KEGG" id="psyo:PB01_08175"/>
<dbReference type="RefSeq" id="WP_151699747.1">
    <property type="nucleotide sequence ID" value="NZ_CP031223.1"/>
</dbReference>
<evidence type="ECO:0000313" key="2">
    <source>
        <dbReference type="Proteomes" id="UP000325517"/>
    </source>
</evidence>